<dbReference type="EMBL" id="JARMQG010000021">
    <property type="protein sequence ID" value="MED3561423.1"/>
    <property type="molecule type" value="Genomic_DNA"/>
</dbReference>
<dbReference type="InterPro" id="IPR002931">
    <property type="entry name" value="Transglutaminase-like"/>
</dbReference>
<feature type="transmembrane region" description="Helical" evidence="1">
    <location>
        <begin position="113"/>
        <end position="131"/>
    </location>
</feature>
<dbReference type="PANTHER" id="PTHR42736">
    <property type="entry name" value="PROTEIN-GLUTAMINE GAMMA-GLUTAMYLTRANSFERASE"/>
    <property type="match status" value="1"/>
</dbReference>
<dbReference type="InterPro" id="IPR021878">
    <property type="entry name" value="TgpA_N"/>
</dbReference>
<name>A0ABU6N841_9BACI</name>
<evidence type="ECO:0000313" key="3">
    <source>
        <dbReference type="EMBL" id="MED3561423.1"/>
    </source>
</evidence>
<feature type="transmembrane region" description="Helical" evidence="1">
    <location>
        <begin position="163"/>
        <end position="184"/>
    </location>
</feature>
<dbReference type="RefSeq" id="WP_327966284.1">
    <property type="nucleotide sequence ID" value="NZ_JARMQG010000021.1"/>
</dbReference>
<keyword evidence="1" id="KW-0812">Transmembrane</keyword>
<keyword evidence="4" id="KW-1185">Reference proteome</keyword>
<feature type="transmembrane region" description="Helical" evidence="1">
    <location>
        <begin position="35"/>
        <end position="51"/>
    </location>
</feature>
<dbReference type="InterPro" id="IPR025403">
    <property type="entry name" value="TgpA-like_C"/>
</dbReference>
<keyword evidence="1" id="KW-0472">Membrane</keyword>
<protein>
    <submittedName>
        <fullName evidence="3">Transglutaminase domain-containing protein</fullName>
    </submittedName>
</protein>
<dbReference type="InterPro" id="IPR038765">
    <property type="entry name" value="Papain-like_cys_pep_sf"/>
</dbReference>
<dbReference type="SUPFAM" id="SSF54001">
    <property type="entry name" value="Cysteine proteinases"/>
    <property type="match status" value="1"/>
</dbReference>
<organism evidence="3 4">
    <name type="scientific">Bacillus xiapuensis</name>
    <dbReference type="NCBI Taxonomy" id="2014075"/>
    <lineage>
        <taxon>Bacteria</taxon>
        <taxon>Bacillati</taxon>
        <taxon>Bacillota</taxon>
        <taxon>Bacilli</taxon>
        <taxon>Bacillales</taxon>
        <taxon>Bacillaceae</taxon>
        <taxon>Bacillus</taxon>
    </lineage>
</organism>
<reference evidence="3 4" key="1">
    <citation type="submission" date="2023-03" db="EMBL/GenBank/DDBJ databases">
        <title>Bacillus Genome Sequencing.</title>
        <authorList>
            <person name="Dunlap C."/>
        </authorList>
    </citation>
    <scope>NUCLEOTIDE SEQUENCE [LARGE SCALE GENOMIC DNA]</scope>
    <source>
        <strain evidence="3 4">B-14544</strain>
    </source>
</reference>
<comment type="caution">
    <text evidence="3">The sequence shown here is derived from an EMBL/GenBank/DDBJ whole genome shotgun (WGS) entry which is preliminary data.</text>
</comment>
<evidence type="ECO:0000256" key="1">
    <source>
        <dbReference type="SAM" id="Phobius"/>
    </source>
</evidence>
<feature type="transmembrane region" description="Helical" evidence="1">
    <location>
        <begin position="620"/>
        <end position="640"/>
    </location>
</feature>
<dbReference type="SMART" id="SM00460">
    <property type="entry name" value="TGc"/>
    <property type="match status" value="1"/>
</dbReference>
<accession>A0ABU6N841</accession>
<dbReference type="Proteomes" id="UP001330749">
    <property type="component" value="Unassembled WGS sequence"/>
</dbReference>
<dbReference type="Pfam" id="PF13559">
    <property type="entry name" value="DUF4129"/>
    <property type="match status" value="1"/>
</dbReference>
<gene>
    <name evidence="3" type="ORF">P4447_02515</name>
</gene>
<feature type="transmembrane region" description="Helical" evidence="1">
    <location>
        <begin position="196"/>
        <end position="216"/>
    </location>
</feature>
<keyword evidence="1" id="KW-1133">Transmembrane helix</keyword>
<dbReference type="Pfam" id="PF01841">
    <property type="entry name" value="Transglut_core"/>
    <property type="match status" value="1"/>
</dbReference>
<dbReference type="InterPro" id="IPR052901">
    <property type="entry name" value="Bact_TGase-like"/>
</dbReference>
<evidence type="ECO:0000313" key="4">
    <source>
        <dbReference type="Proteomes" id="UP001330749"/>
    </source>
</evidence>
<dbReference type="PANTHER" id="PTHR42736:SF1">
    <property type="entry name" value="PROTEIN-GLUTAMINE GAMMA-GLUTAMYLTRANSFERASE"/>
    <property type="match status" value="1"/>
</dbReference>
<feature type="domain" description="Transglutaminase-like" evidence="2">
    <location>
        <begin position="479"/>
        <end position="556"/>
    </location>
</feature>
<feature type="transmembrane region" description="Helical" evidence="1">
    <location>
        <begin position="7"/>
        <end position="23"/>
    </location>
</feature>
<feature type="transmembrane region" description="Helical" evidence="1">
    <location>
        <begin position="138"/>
        <end position="157"/>
    </location>
</feature>
<dbReference type="Gene3D" id="3.10.620.30">
    <property type="match status" value="1"/>
</dbReference>
<sequence length="739" mass="86518">MRNRELSPFLLYVFGFFLIWEWIRPIEQLTDTSYIWVFILFLLLSILMSFFRVKWIFSILIKVFYILFFINRLYYQEGFFYNGWLTAFLADLKHNTVLLFSRNWNDLSNDFCSFLFFILLWLMVYLLHYWLLKRQRIFIFFFLTLIYITVLDTFTHYSAKAAIVRTVVTGFAVMGMLSFYRMVVKEKVPIQYAASRKWMVLLSGMITLSVLIGIAAPKAAPIWPDPVPYLKGDKKYHADDNSMSLQTIGYGTNDEHLGGPFMGDNKTVFQIEAKGKHYWKVETKDMYTGKGWVLSPESEKIQFKIGDIVPVFPFSKNVQTDKETARVFPVEGYRFPHIIYPAGIRKIMSVHSNLGGGDTFSLDNKMERILVLGSNKQPIVPNLYTIEFDIPKYQAKDLRQTKKFDAKVMEPAMYKKYTQLPEELPQRVTDLAKKITSKEKNWFDKAKAVEKYFSRMEYTYEQKDVPMPGMNDDYVDQFLFETKRGYCNNFSSSMAVMLRTVGIPTRWVKGYNGGEFLQYSKTDPSKQIYELTNNNAHSWVEVYFPNQGWVPFEPTKGFSNDVAINYLDGTTTSSGPAAAVPVMKPVKKPDMETKNAKGSGKSADQKSMLKKIKVIFKNHWKLVGLVLFVALGVAGILYRFRGKWYPYLLLIRFRFRKKDENIGSAYLILLKQLNRYGVTRKEDQTLRNYARYVDAFFSTEEMTHFTSRYEQYLYHNQLPEGSWKETRKLWENLIKRTIA</sequence>
<proteinExistence type="predicted"/>
<dbReference type="Pfam" id="PF11992">
    <property type="entry name" value="TgpA_N"/>
    <property type="match status" value="1"/>
</dbReference>
<feature type="transmembrane region" description="Helical" evidence="1">
    <location>
        <begin position="56"/>
        <end position="75"/>
    </location>
</feature>
<evidence type="ECO:0000259" key="2">
    <source>
        <dbReference type="SMART" id="SM00460"/>
    </source>
</evidence>